<proteinExistence type="predicted"/>
<dbReference type="RefSeq" id="YP_003969984.1">
    <property type="nucleotide sequence ID" value="NC_014637.1"/>
</dbReference>
<accession>E3T5C2</accession>
<evidence type="ECO:0000313" key="2">
    <source>
        <dbReference type="EMBL" id="ADO67385.1"/>
    </source>
</evidence>
<gene>
    <name evidence="2" type="ORF">crov351</name>
</gene>
<keyword evidence="3" id="KW-1185">Reference proteome</keyword>
<organism evidence="2 3">
    <name type="scientific">Cafeteria roenbergensis virus (strain BV-PW1)</name>
    <name type="common">CroV</name>
    <dbReference type="NCBI Taxonomy" id="693272"/>
    <lineage>
        <taxon>Viruses</taxon>
        <taxon>Varidnaviria</taxon>
        <taxon>Bamfordvirae</taxon>
        <taxon>Nucleocytoviricota</taxon>
        <taxon>Megaviricetes</taxon>
        <taxon>Imitervirales</taxon>
        <taxon>Mimiviridae</taxon>
        <taxon>Aliimimivirinae</taxon>
        <taxon>Rheavirus</taxon>
        <taxon>Rheavirus sinusmexicani</taxon>
    </lineage>
</organism>
<reference evidence="2 3" key="1">
    <citation type="journal article" date="2010" name="Proc. Natl. Acad. Sci. U.S.A.">
        <title>Giant virus with a remarkable complement of genes infects marine zooplankton.</title>
        <authorList>
            <person name="Fischer M.G."/>
            <person name="Allen M.J."/>
            <person name="Wilson W.H."/>
            <person name="Suttle C.A."/>
        </authorList>
    </citation>
    <scope>NUCLEOTIDE SEQUENCE [LARGE SCALE GENOMIC DNA]</scope>
    <source>
        <strain evidence="2 3">BV-PW1</strain>
    </source>
</reference>
<name>E3T5C2_CROVB</name>
<evidence type="ECO:0000256" key="1">
    <source>
        <dbReference type="SAM" id="Coils"/>
    </source>
</evidence>
<evidence type="ECO:0000313" key="3">
    <source>
        <dbReference type="Proteomes" id="UP000029781"/>
    </source>
</evidence>
<keyword evidence="1" id="KW-0175">Coiled coil</keyword>
<organismHost>
    <name type="scientific">Cafeteria roenbergensis</name>
    <name type="common">Marine flagellate</name>
    <dbReference type="NCBI Taxonomy" id="33653"/>
</organismHost>
<dbReference type="OrthoDB" id="27906at10239"/>
<dbReference type="GeneID" id="9887754"/>
<sequence length="130" mass="15694">MDSYKRPKKTFQDNLSQQDIIKYLKDYAPVKNAYDLPINTHVRYFVTKNDKKEFRMGGYISKMDPVKGYIMLTNGKINWSVQVKDAEIFYKLEIDDIRNEYEEKIKKYKKKIRKLEETLQEIIKKLKSKK</sequence>
<protein>
    <submittedName>
        <fullName evidence="2">Uncharacterized protein</fullName>
    </submittedName>
</protein>
<feature type="coiled-coil region" evidence="1">
    <location>
        <begin position="91"/>
        <end position="129"/>
    </location>
</feature>
<dbReference type="KEGG" id="vg:9887754"/>
<dbReference type="Proteomes" id="UP000029781">
    <property type="component" value="Segment"/>
</dbReference>
<dbReference type="EMBL" id="GU244497">
    <property type="protein sequence ID" value="ADO67385.1"/>
    <property type="molecule type" value="Genomic_DNA"/>
</dbReference>